<reference evidence="3" key="1">
    <citation type="submission" date="2022-11" db="UniProtKB">
        <authorList>
            <consortium name="WormBaseParasite"/>
        </authorList>
    </citation>
    <scope>IDENTIFICATION</scope>
</reference>
<feature type="domain" description="Peptidase M13 N-terminal" evidence="1">
    <location>
        <begin position="10"/>
        <end position="336"/>
    </location>
</feature>
<evidence type="ECO:0000259" key="1">
    <source>
        <dbReference type="Pfam" id="PF05649"/>
    </source>
</evidence>
<dbReference type="Proteomes" id="UP000887578">
    <property type="component" value="Unplaced"/>
</dbReference>
<proteinExistence type="predicted"/>
<dbReference type="AlphaFoldDB" id="A0A914QRB7"/>
<dbReference type="Pfam" id="PF05649">
    <property type="entry name" value="Peptidase_M13_N"/>
    <property type="match status" value="1"/>
</dbReference>
<dbReference type="Gene3D" id="1.10.1380.10">
    <property type="entry name" value="Neutral endopeptidase , domain2"/>
    <property type="match status" value="1"/>
</dbReference>
<dbReference type="InterPro" id="IPR042089">
    <property type="entry name" value="Peptidase_M13_dom_2"/>
</dbReference>
<name>A0A914QRB7_9BILA</name>
<accession>A0A914QRB7</accession>
<keyword evidence="2" id="KW-1185">Reference proteome</keyword>
<evidence type="ECO:0000313" key="3">
    <source>
        <dbReference type="WBParaSite" id="PDA_v2.g6020.t1"/>
    </source>
</evidence>
<protein>
    <submittedName>
        <fullName evidence="3">Peptidase M13 N-terminal domain-containing protein</fullName>
    </submittedName>
</protein>
<sequence length="344" mass="40353">MYQDLTEAYNTQNDDDPLPVKQVKQMYKQCLKDKRNWDTAVGNGTLIKTIIEDFMNVTELTFPLFSELNSTLPDWPNRELMSSAIGYLKGQHGIDTLLSSAVETNNYNPNGHLPYTFNFHLPSLSLDYRIYHKKSWKEKGRGKLQKMIYSLFTRYGKIMDIETNEMDIKKAVKEIVKFEELIANKFRSKADSMNLMSLDDLNQTYPSFDFTNYITFATINADPKVFDKITNPNYQYNILYPTEFEELVDYIGENFDGKFSTNFFGNYIYYRLLRNYKDYFPSFVSLPKIDDEFSGIIDEEDELQSDAVFESDSIKSECYKNVAQLKYANFRIYVENQCLMEFHG</sequence>
<dbReference type="GO" id="GO:0006508">
    <property type="term" value="P:proteolysis"/>
    <property type="evidence" value="ECO:0007669"/>
    <property type="project" value="InterPro"/>
</dbReference>
<evidence type="ECO:0000313" key="2">
    <source>
        <dbReference type="Proteomes" id="UP000887578"/>
    </source>
</evidence>
<dbReference type="InterPro" id="IPR008753">
    <property type="entry name" value="Peptidase_M13_N"/>
</dbReference>
<organism evidence="2 3">
    <name type="scientific">Panagrolaimus davidi</name>
    <dbReference type="NCBI Taxonomy" id="227884"/>
    <lineage>
        <taxon>Eukaryota</taxon>
        <taxon>Metazoa</taxon>
        <taxon>Ecdysozoa</taxon>
        <taxon>Nematoda</taxon>
        <taxon>Chromadorea</taxon>
        <taxon>Rhabditida</taxon>
        <taxon>Tylenchina</taxon>
        <taxon>Panagrolaimomorpha</taxon>
        <taxon>Panagrolaimoidea</taxon>
        <taxon>Panagrolaimidae</taxon>
        <taxon>Panagrolaimus</taxon>
    </lineage>
</organism>
<dbReference type="SUPFAM" id="SSF55486">
    <property type="entry name" value="Metalloproteases ('zincins'), catalytic domain"/>
    <property type="match status" value="1"/>
</dbReference>
<dbReference type="WBParaSite" id="PDA_v2.g6020.t1">
    <property type="protein sequence ID" value="PDA_v2.g6020.t1"/>
    <property type="gene ID" value="PDA_v2.g6020"/>
</dbReference>